<sequence length="881" mass="100857">MASSEILSQTLYSITTIKLDQLDKQKNEYESAKRALLDRASDEPEPKRRALLLAEGLEKLPSMTPVADSSTISLENLKRFILQAKHDPSVSQDFINDYEQSLRNELNVQSEKYRFAELYGKLVNEWISAGKVDSTSDSDTASNAGSDAVSSSGFLPVGRAESHEQRATWEEYVFTAKDTDTRAAKSYLEDLFRSSSKDVEEAFKRFTDELEDFQKRWDKRTHFDEQVLTNCISGLLRTDILTDQKKATLNDFLNNKIVLREIADVLNMRMQTRKSWLWDSVCTITPRRQLNGRYRFYPDEDLLQTLFLYYIGRSWGVRIRSAFSAFLVAPGVPKTTVPRMDKEDARRRMFFLNTPRYQSADGSVYQNLDDHYQAEVLLDQLPVTMDEQRGGYNQGEAAANDSRKSHIKVVQNLLHILQASIIMKTRLGQDITVIRSDFKWFGPSVPHSSIYAVLEFFGVDADWIAFFRKALECPLRFEEDPCDAQPQLRKRGTPLSTPIADFFAESMLFCLDFAVNQKADGARLYRLHDDMWLWGSEQRCVAAWSAITEFTDLMGLAINEEKTGSAIIRPKWKVPTPPGITKGLPKGNVVWGFLKLDAASGRFLLDQDKVSTHIDELRLQLDACKSVFDWIQAWNIYGSRFFSTNFGSLANCYSRAHVDSILQTFQRIQESLFPGVSGGVGARLKQMIAERFGVQDVPDGYLYFPLSLGGLGLQNPFVPMFLLRESVLEDPGKVMDDYMTEEAARYRAARAAFESPYDDLDGTNWTNRTVEDLKRDYPDLINERFFSYDEYTRYQERTSRALGRAFDEMRREPEPEPLREMEDGVCSGPAWQKLSAQERWVCRQHAKDMVSRFGGLAVVEQGLLPMGMMGMLRQSRFKWQG</sequence>
<gene>
    <name evidence="2" type="ORF">BJF96_g7151</name>
</gene>
<protein>
    <submittedName>
        <fullName evidence="2">Uncharacterized protein</fullName>
    </submittedName>
</protein>
<accession>A0A2J8BXE9</accession>
<organism evidence="2 3">
    <name type="scientific">Verticillium dahliae</name>
    <name type="common">Verticillium wilt</name>
    <dbReference type="NCBI Taxonomy" id="27337"/>
    <lineage>
        <taxon>Eukaryota</taxon>
        <taxon>Fungi</taxon>
        <taxon>Dikarya</taxon>
        <taxon>Ascomycota</taxon>
        <taxon>Pezizomycotina</taxon>
        <taxon>Sordariomycetes</taxon>
        <taxon>Hypocreomycetidae</taxon>
        <taxon>Glomerellales</taxon>
        <taxon>Plectosphaerellaceae</taxon>
        <taxon>Verticillium</taxon>
    </lineage>
</organism>
<evidence type="ECO:0000313" key="3">
    <source>
        <dbReference type="Proteomes" id="UP000236305"/>
    </source>
</evidence>
<dbReference type="PANTHER" id="PTHR37015">
    <property type="entry name" value="REVERSE TRANSCRIPTASE DOMAIN-CONTAINING PROTEIN"/>
    <property type="match status" value="1"/>
</dbReference>
<evidence type="ECO:0000256" key="1">
    <source>
        <dbReference type="SAM" id="MobiDB-lite"/>
    </source>
</evidence>
<dbReference type="AlphaFoldDB" id="A0A2J8BXE9"/>
<feature type="region of interest" description="Disordered" evidence="1">
    <location>
        <begin position="134"/>
        <end position="155"/>
    </location>
</feature>
<feature type="compositionally biased region" description="Low complexity" evidence="1">
    <location>
        <begin position="134"/>
        <end position="148"/>
    </location>
</feature>
<reference evidence="2 3" key="1">
    <citation type="submission" date="2017-12" db="EMBL/GenBank/DDBJ databases">
        <title>Comparative genomics yields insights into virulence evolution of Verticillium dahliae.</title>
        <authorList>
            <person name="Fan R."/>
            <person name="Armitage A.D."/>
            <person name="Cascant-Lopez E."/>
            <person name="Sobczyk M."/>
            <person name="Cockerton H.M."/>
            <person name="Harrison R.J."/>
        </authorList>
    </citation>
    <scope>NUCLEOTIDE SEQUENCE [LARGE SCALE GENOMIC DNA]</scope>
    <source>
        <strain evidence="2 3">12008</strain>
    </source>
</reference>
<name>A0A2J8BXE9_VERDA</name>
<dbReference type="PANTHER" id="PTHR37015:SF2">
    <property type="entry name" value="REVERSE TRANSCRIPTASE DOMAIN-CONTAINING PROTEIN"/>
    <property type="match status" value="1"/>
</dbReference>
<dbReference type="OMA" id="WNSYFAR"/>
<evidence type="ECO:0000313" key="2">
    <source>
        <dbReference type="EMBL" id="PNH29445.1"/>
    </source>
</evidence>
<comment type="caution">
    <text evidence="2">The sequence shown here is derived from an EMBL/GenBank/DDBJ whole genome shotgun (WGS) entry which is preliminary data.</text>
</comment>
<dbReference type="EMBL" id="MPSH01000026">
    <property type="protein sequence ID" value="PNH29445.1"/>
    <property type="molecule type" value="Genomic_DNA"/>
</dbReference>
<proteinExistence type="predicted"/>
<dbReference type="Proteomes" id="UP000236305">
    <property type="component" value="Unassembled WGS sequence"/>
</dbReference>